<gene>
    <name evidence="2" type="ORF">MNBD_ACTINO01-1490</name>
</gene>
<dbReference type="InterPro" id="IPR036526">
    <property type="entry name" value="C-N_Hydrolase_sf"/>
</dbReference>
<organism evidence="2">
    <name type="scientific">hydrothermal vent metagenome</name>
    <dbReference type="NCBI Taxonomy" id="652676"/>
    <lineage>
        <taxon>unclassified sequences</taxon>
        <taxon>metagenomes</taxon>
        <taxon>ecological metagenomes</taxon>
    </lineage>
</organism>
<dbReference type="EC" id="6.3.1.5" evidence="2"/>
<proteinExistence type="predicted"/>
<feature type="non-terminal residue" evidence="2">
    <location>
        <position position="72"/>
    </location>
</feature>
<dbReference type="PROSITE" id="PS50263">
    <property type="entry name" value="CN_HYDROLASE"/>
    <property type="match status" value="1"/>
</dbReference>
<dbReference type="GO" id="GO:0016740">
    <property type="term" value="F:transferase activity"/>
    <property type="evidence" value="ECO:0007669"/>
    <property type="project" value="UniProtKB-KW"/>
</dbReference>
<protein>
    <submittedName>
        <fullName evidence="2">NAD synthetase / Glutamine amidotransferase chain of NAD synthetase</fullName>
        <ecNumber evidence="2">6.3.1.5</ecNumber>
    </submittedName>
</protein>
<dbReference type="GO" id="GO:0008795">
    <property type="term" value="F:NAD+ synthase activity"/>
    <property type="evidence" value="ECO:0007669"/>
    <property type="project" value="UniProtKB-EC"/>
</dbReference>
<dbReference type="Pfam" id="PF00795">
    <property type="entry name" value="CN_hydrolase"/>
    <property type="match status" value="1"/>
</dbReference>
<dbReference type="SUPFAM" id="SSF56317">
    <property type="entry name" value="Carbon-nitrogen hydrolase"/>
    <property type="match status" value="1"/>
</dbReference>
<dbReference type="EMBL" id="UOEI01000192">
    <property type="protein sequence ID" value="VAV96950.1"/>
    <property type="molecule type" value="Genomic_DNA"/>
</dbReference>
<sequence>MTSSIRIAGAQLDLVVGDLDGNERKILDAMDWADRQAADVLLLPELAVSGYPPEDLVLRDGFVDANLAVVDR</sequence>
<reference evidence="2" key="1">
    <citation type="submission" date="2018-06" db="EMBL/GenBank/DDBJ databases">
        <authorList>
            <person name="Zhirakovskaya E."/>
        </authorList>
    </citation>
    <scope>NUCLEOTIDE SEQUENCE</scope>
</reference>
<dbReference type="AlphaFoldDB" id="A0A3B0RU35"/>
<dbReference type="Gene3D" id="3.60.110.10">
    <property type="entry name" value="Carbon-nitrogen hydrolase"/>
    <property type="match status" value="1"/>
</dbReference>
<evidence type="ECO:0000313" key="2">
    <source>
        <dbReference type="EMBL" id="VAV96950.1"/>
    </source>
</evidence>
<dbReference type="InterPro" id="IPR003010">
    <property type="entry name" value="C-N_Hydrolase"/>
</dbReference>
<feature type="domain" description="CN hydrolase" evidence="1">
    <location>
        <begin position="5"/>
        <end position="72"/>
    </location>
</feature>
<keyword evidence="2" id="KW-0436">Ligase</keyword>
<keyword evidence="2" id="KW-0315">Glutamine amidotransferase</keyword>
<keyword evidence="2" id="KW-0808">Transferase</keyword>
<evidence type="ECO:0000259" key="1">
    <source>
        <dbReference type="PROSITE" id="PS50263"/>
    </source>
</evidence>
<name>A0A3B0RU35_9ZZZZ</name>
<accession>A0A3B0RU35</accession>